<dbReference type="Proteomes" id="UP001144978">
    <property type="component" value="Unassembled WGS sequence"/>
</dbReference>
<sequence length="399" mass="42824">MASGSITWGPVETLETMRERIEKPLCKSSDRASSHSSSRSSPGHVSGGFIYDHRSSSLPAGGEAIDHMVVAGTKRTNIEQGEGLSTEEIAGSKRLRTISQRSTHQDDSLSTPLTNHISSPHQPSPHHQTALAAPAATFSGPQVQTSTSATHAAAPHFAGVPRALAVSAFRRSYPAARLSKPMAPSALAQLDQAYELFTQASQHSRRAAKALPILLRLREKAHQAFQAAQADPTGSSMFDGAQWKSEDGEDELDIFAGRTVVVPSKRKSVFAATVAAARGDTEGISSSSASIPGSQARPSEIDVYFTDVHPCDENGALQWWKDHAAQFPVLALIARDILAIPGVSIAVERLFSSCRHTLRDARSSLSASSASMTVITKEWLKRGLGDNIDYLEQVSIWQQ</sequence>
<name>A0ACC1PWM7_9APHY</name>
<keyword evidence="2" id="KW-1185">Reference proteome</keyword>
<organism evidence="1 2">
    <name type="scientific">Trametes sanguinea</name>
    <dbReference type="NCBI Taxonomy" id="158606"/>
    <lineage>
        <taxon>Eukaryota</taxon>
        <taxon>Fungi</taxon>
        <taxon>Dikarya</taxon>
        <taxon>Basidiomycota</taxon>
        <taxon>Agaricomycotina</taxon>
        <taxon>Agaricomycetes</taxon>
        <taxon>Polyporales</taxon>
        <taxon>Polyporaceae</taxon>
        <taxon>Trametes</taxon>
    </lineage>
</organism>
<proteinExistence type="predicted"/>
<protein>
    <submittedName>
        <fullName evidence="1">Uncharacterized protein</fullName>
    </submittedName>
</protein>
<evidence type="ECO:0000313" key="2">
    <source>
        <dbReference type="Proteomes" id="UP001144978"/>
    </source>
</evidence>
<reference evidence="1" key="1">
    <citation type="submission" date="2022-08" db="EMBL/GenBank/DDBJ databases">
        <title>Genome Sequence of Pycnoporus sanguineus.</title>
        <authorList>
            <person name="Buettner E."/>
        </authorList>
    </citation>
    <scope>NUCLEOTIDE SEQUENCE</scope>
    <source>
        <strain evidence="1">CG-C14</strain>
    </source>
</reference>
<accession>A0ACC1PWM7</accession>
<gene>
    <name evidence="1" type="ORF">NUW54_g5447</name>
</gene>
<evidence type="ECO:0000313" key="1">
    <source>
        <dbReference type="EMBL" id="KAJ3003160.1"/>
    </source>
</evidence>
<dbReference type="EMBL" id="JANSHE010001342">
    <property type="protein sequence ID" value="KAJ3003160.1"/>
    <property type="molecule type" value="Genomic_DNA"/>
</dbReference>
<comment type="caution">
    <text evidence="1">The sequence shown here is derived from an EMBL/GenBank/DDBJ whole genome shotgun (WGS) entry which is preliminary data.</text>
</comment>